<dbReference type="AlphaFoldDB" id="A0A940PBC4"/>
<organism evidence="2 3">
    <name type="scientific">Vagococcus allomyrinae</name>
    <dbReference type="NCBI Taxonomy" id="2794353"/>
    <lineage>
        <taxon>Bacteria</taxon>
        <taxon>Bacillati</taxon>
        <taxon>Bacillota</taxon>
        <taxon>Bacilli</taxon>
        <taxon>Lactobacillales</taxon>
        <taxon>Enterococcaceae</taxon>
        <taxon>Vagococcus</taxon>
    </lineage>
</organism>
<accession>A0A940PBC4</accession>
<dbReference type="EMBL" id="JAEEGA010000004">
    <property type="protein sequence ID" value="MBP1040893.1"/>
    <property type="molecule type" value="Genomic_DNA"/>
</dbReference>
<evidence type="ECO:0000313" key="3">
    <source>
        <dbReference type="Proteomes" id="UP000674938"/>
    </source>
</evidence>
<dbReference type="Pfam" id="PF14526">
    <property type="entry name" value="Cass2"/>
    <property type="match status" value="1"/>
</dbReference>
<evidence type="ECO:0000259" key="1">
    <source>
        <dbReference type="Pfam" id="PF14526"/>
    </source>
</evidence>
<name>A0A940PBC4_9ENTE</name>
<gene>
    <name evidence="2" type="ORF">I6N95_07735</name>
</gene>
<comment type="caution">
    <text evidence="2">The sequence shown here is derived from an EMBL/GenBank/DDBJ whole genome shotgun (WGS) entry which is preliminary data.</text>
</comment>
<sequence>MSRTNKPEIKTFQIHQEKFTFLGNETILTNSVDFELVWNNFFRKGGYHPILQHATDSKPINIWYTNNKGQEIYSQGLFVNNVEIVPEGYTMTEFPGSDFFVVTTEWMATNEEAVGENGNGQCNRYADKVQIPEGYIRNNGPENPITAIEKENCDTPEGSRYEVWVPIKKA</sequence>
<proteinExistence type="predicted"/>
<feature type="domain" description="Integron-associated effector binding protein" evidence="1">
    <location>
        <begin position="17"/>
        <end position="167"/>
    </location>
</feature>
<dbReference type="InterPro" id="IPR011256">
    <property type="entry name" value="Reg_factor_effector_dom_sf"/>
</dbReference>
<protein>
    <submittedName>
        <fullName evidence="2">Effector binding domain-containing protein</fullName>
    </submittedName>
</protein>
<keyword evidence="3" id="KW-1185">Reference proteome</keyword>
<evidence type="ECO:0000313" key="2">
    <source>
        <dbReference type="EMBL" id="MBP1040893.1"/>
    </source>
</evidence>
<dbReference type="Gene3D" id="3.20.80.10">
    <property type="entry name" value="Regulatory factor, effector binding domain"/>
    <property type="match status" value="1"/>
</dbReference>
<dbReference type="Proteomes" id="UP000674938">
    <property type="component" value="Unassembled WGS sequence"/>
</dbReference>
<dbReference type="RefSeq" id="WP_209526392.1">
    <property type="nucleotide sequence ID" value="NZ_JAEEGA010000004.1"/>
</dbReference>
<reference evidence="2" key="1">
    <citation type="submission" date="2020-12" db="EMBL/GenBank/DDBJ databases">
        <title>Vagococcus allomyrinae sp. nov. and Enterococcus lavae sp. nov., isolated from the larvae of Allomyrina dichotoma.</title>
        <authorList>
            <person name="Lee S.D."/>
        </authorList>
    </citation>
    <scope>NUCLEOTIDE SEQUENCE</scope>
    <source>
        <strain evidence="2">BWB3-3</strain>
    </source>
</reference>
<dbReference type="InterPro" id="IPR029441">
    <property type="entry name" value="Cass2"/>
</dbReference>